<gene>
    <name evidence="2" type="ORF">MMAD_12450</name>
</gene>
<dbReference type="PANTHER" id="PTHR35525">
    <property type="entry name" value="BLL6575 PROTEIN"/>
    <property type="match status" value="1"/>
</dbReference>
<keyword evidence="3" id="KW-1185">Reference proteome</keyword>
<evidence type="ECO:0000313" key="3">
    <source>
        <dbReference type="Proteomes" id="UP000466517"/>
    </source>
</evidence>
<organism evidence="2 3">
    <name type="scientific">Mycolicibacterium madagascariense</name>
    <dbReference type="NCBI Taxonomy" id="212765"/>
    <lineage>
        <taxon>Bacteria</taxon>
        <taxon>Bacillati</taxon>
        <taxon>Actinomycetota</taxon>
        <taxon>Actinomycetes</taxon>
        <taxon>Mycobacteriales</taxon>
        <taxon>Mycobacteriaceae</taxon>
        <taxon>Mycolicibacterium</taxon>
    </lineage>
</organism>
<accession>A0A7I7XCF4</accession>
<dbReference type="AlphaFoldDB" id="A0A7I7XCF4"/>
<dbReference type="InterPro" id="IPR023286">
    <property type="entry name" value="ABATE_dom_sf"/>
</dbReference>
<reference evidence="2 3" key="1">
    <citation type="journal article" date="2019" name="Emerg. Microbes Infect.">
        <title>Comprehensive subspecies identification of 175 nontuberculous mycobacteria species based on 7547 genomic profiles.</title>
        <authorList>
            <person name="Matsumoto Y."/>
            <person name="Kinjo T."/>
            <person name="Motooka D."/>
            <person name="Nabeya D."/>
            <person name="Jung N."/>
            <person name="Uechi K."/>
            <person name="Horii T."/>
            <person name="Iida T."/>
            <person name="Fujita J."/>
            <person name="Nakamura S."/>
        </authorList>
    </citation>
    <scope>NUCLEOTIDE SEQUENCE [LARGE SCALE GENOMIC DNA]</scope>
    <source>
        <strain evidence="2 3">JCM 13574</strain>
    </source>
</reference>
<name>A0A7I7XCF4_9MYCO</name>
<proteinExistence type="predicted"/>
<dbReference type="SUPFAM" id="SSF160904">
    <property type="entry name" value="Jann2411-like"/>
    <property type="match status" value="1"/>
</dbReference>
<dbReference type="PANTHER" id="PTHR35525:SF3">
    <property type="entry name" value="BLL6575 PROTEIN"/>
    <property type="match status" value="1"/>
</dbReference>
<dbReference type="InterPro" id="IPR010852">
    <property type="entry name" value="ABATE"/>
</dbReference>
<dbReference type="Pfam" id="PF11706">
    <property type="entry name" value="zf-CGNR"/>
    <property type="match status" value="1"/>
</dbReference>
<dbReference type="Proteomes" id="UP000466517">
    <property type="component" value="Chromosome"/>
</dbReference>
<sequence>MRIDWPGVLLDLLNTTPVVDGSATDYLATDASTRKWLALRDGADERPDTVRQLRDDLQQVVRGQLPAEVLNRYLTAVRQVPKVHADGLDWDIGVSADWCARVVLAWGELQNTRPGRLRSCANDECQLFLIDRSRGGTGRWCSMSECGNRMKARRHYSRTTRADT</sequence>
<protein>
    <recommendedName>
        <fullName evidence="1">Zinc finger CGNR domain-containing protein</fullName>
    </recommendedName>
</protein>
<evidence type="ECO:0000313" key="2">
    <source>
        <dbReference type="EMBL" id="BBZ26950.1"/>
    </source>
</evidence>
<dbReference type="Gene3D" id="1.10.3300.10">
    <property type="entry name" value="Jann2411-like domain"/>
    <property type="match status" value="1"/>
</dbReference>
<dbReference type="KEGG" id="mmag:MMAD_12450"/>
<dbReference type="InterPro" id="IPR021005">
    <property type="entry name" value="Znf_CGNR"/>
</dbReference>
<dbReference type="Pfam" id="PF07336">
    <property type="entry name" value="ABATE"/>
    <property type="match status" value="1"/>
</dbReference>
<feature type="domain" description="Zinc finger CGNR" evidence="1">
    <location>
        <begin position="116"/>
        <end position="158"/>
    </location>
</feature>
<dbReference type="RefSeq" id="WP_163733979.1">
    <property type="nucleotide sequence ID" value="NZ_AP022610.1"/>
</dbReference>
<evidence type="ECO:0000259" key="1">
    <source>
        <dbReference type="Pfam" id="PF11706"/>
    </source>
</evidence>
<dbReference type="EMBL" id="AP022610">
    <property type="protein sequence ID" value="BBZ26950.1"/>
    <property type="molecule type" value="Genomic_DNA"/>
</dbReference>